<protein>
    <recommendedName>
        <fullName evidence="3">Phage repressor protein</fullName>
    </recommendedName>
</protein>
<evidence type="ECO:0008006" key="3">
    <source>
        <dbReference type="Google" id="ProtNLM"/>
    </source>
</evidence>
<dbReference type="EMBL" id="LIST01000012">
    <property type="protein sequence ID" value="KOX93273.1"/>
    <property type="molecule type" value="Genomic_DNA"/>
</dbReference>
<dbReference type="Gene3D" id="1.10.10.10">
    <property type="entry name" value="Winged helix-like DNA-binding domain superfamily/Winged helix DNA-binding domain"/>
    <property type="match status" value="1"/>
</dbReference>
<keyword evidence="2" id="KW-1185">Reference proteome</keyword>
<organism evidence="1 2">
    <name type="scientific">Halorubrum tropicale</name>
    <dbReference type="NCBI Taxonomy" id="1765655"/>
    <lineage>
        <taxon>Archaea</taxon>
        <taxon>Methanobacteriati</taxon>
        <taxon>Methanobacteriota</taxon>
        <taxon>Stenosarchaea group</taxon>
        <taxon>Halobacteria</taxon>
        <taxon>Halobacteriales</taxon>
        <taxon>Haloferacaceae</taxon>
        <taxon>Halorubrum</taxon>
    </lineage>
</organism>
<comment type="caution">
    <text evidence="1">The sequence shown here is derived from an EMBL/GenBank/DDBJ whole genome shotgun (WGS) entry which is preliminary data.</text>
</comment>
<evidence type="ECO:0000313" key="2">
    <source>
        <dbReference type="Proteomes" id="UP000037747"/>
    </source>
</evidence>
<name>A0A0N0BP52_9EURY</name>
<proteinExistence type="predicted"/>
<dbReference type="Proteomes" id="UP000037747">
    <property type="component" value="Unassembled WGS sequence"/>
</dbReference>
<dbReference type="InterPro" id="IPR036388">
    <property type="entry name" value="WH-like_DNA-bd_sf"/>
</dbReference>
<evidence type="ECO:0000313" key="1">
    <source>
        <dbReference type="EMBL" id="KOX93273.1"/>
    </source>
</evidence>
<sequence length="94" mass="10882">MARRRRAYWMNEKDDIILEYLDDVGVAEPPAVIHFNISRTEEVDFVEKTTKRRLKRLLGLGLVTLAYEKGRYYEITDEGRAYLAGDLDASELDG</sequence>
<accession>A0A0N0BP52</accession>
<gene>
    <name evidence="1" type="ORF">AMR74_16670</name>
</gene>
<dbReference type="PATRIC" id="fig|1705389.3.peg.2930"/>
<dbReference type="OrthoDB" id="285635at2157"/>
<dbReference type="AlphaFoldDB" id="A0A0N0BP52"/>
<dbReference type="SUPFAM" id="SSF46785">
    <property type="entry name" value="Winged helix' DNA-binding domain"/>
    <property type="match status" value="1"/>
</dbReference>
<dbReference type="InterPro" id="IPR036390">
    <property type="entry name" value="WH_DNA-bd_sf"/>
</dbReference>
<reference evidence="1 2" key="1">
    <citation type="submission" date="2015-08" db="EMBL/GenBank/DDBJ databases">
        <title>Genomes of Isolates from Cabo Rojo, PR.</title>
        <authorList>
            <person name="Sanchez-Nieves R.L."/>
            <person name="Montalvo-Rodriguez R."/>
        </authorList>
    </citation>
    <scope>NUCLEOTIDE SEQUENCE [LARGE SCALE GENOMIC DNA]</scope>
    <source>
        <strain evidence="1 2">5</strain>
    </source>
</reference>